<evidence type="ECO:0000256" key="6">
    <source>
        <dbReference type="ARBA" id="ARBA00023136"/>
    </source>
</evidence>
<evidence type="ECO:0000259" key="8">
    <source>
        <dbReference type="Pfam" id="PF01794"/>
    </source>
</evidence>
<evidence type="ECO:0000256" key="2">
    <source>
        <dbReference type="ARBA" id="ARBA00022448"/>
    </source>
</evidence>
<dbReference type="GO" id="GO:0009055">
    <property type="term" value="F:electron transfer activity"/>
    <property type="evidence" value="ECO:0007669"/>
    <property type="project" value="UniProtKB-UniRule"/>
</dbReference>
<dbReference type="Pfam" id="PF01794">
    <property type="entry name" value="Ferric_reduct"/>
    <property type="match status" value="1"/>
</dbReference>
<keyword evidence="7" id="KW-0288">FMN</keyword>
<keyword evidence="5 7" id="KW-0408">Iron</keyword>
<dbReference type="HAMAP" id="MF_01207">
    <property type="entry name" value="MsrQ"/>
    <property type="match status" value="1"/>
</dbReference>
<comment type="function">
    <text evidence="7">Part of the MsrPQ system that repairs oxidized periplasmic proteins containing methionine sulfoxide residues (Met-O), using respiratory chain electrons. Thus protects these proteins from oxidative-stress damage caused by reactive species of oxygen and chlorine generated by the host defense mechanisms. MsrPQ is essential for the maintenance of envelope integrity under bleach stress, rescuing a wide series of structurally unrelated periplasmic proteins from methionine oxidation. MsrQ provides electrons for reduction to the reductase catalytic subunit MsrP, using the quinone pool of the respiratory chain.</text>
</comment>
<keyword evidence="7" id="KW-0479">Metal-binding</keyword>
<feature type="domain" description="Ferric oxidoreductase" evidence="8">
    <location>
        <begin position="49"/>
        <end position="161"/>
    </location>
</feature>
<gene>
    <name evidence="7" type="primary">msrQ</name>
    <name evidence="9" type="ORF">CX676_14560</name>
</gene>
<keyword evidence="7" id="KW-0285">Flavoprotein</keyword>
<dbReference type="GO" id="GO:0046872">
    <property type="term" value="F:metal ion binding"/>
    <property type="evidence" value="ECO:0007669"/>
    <property type="project" value="UniProtKB-KW"/>
</dbReference>
<evidence type="ECO:0000256" key="7">
    <source>
        <dbReference type="HAMAP-Rule" id="MF_01207"/>
    </source>
</evidence>
<dbReference type="GO" id="GO:0016679">
    <property type="term" value="F:oxidoreductase activity, acting on diphenols and related substances as donors"/>
    <property type="evidence" value="ECO:0007669"/>
    <property type="project" value="TreeGrafter"/>
</dbReference>
<dbReference type="GO" id="GO:0020037">
    <property type="term" value="F:heme binding"/>
    <property type="evidence" value="ECO:0007669"/>
    <property type="project" value="UniProtKB-UniRule"/>
</dbReference>
<keyword evidence="2 7" id="KW-0813">Transport</keyword>
<keyword evidence="3 7" id="KW-0812">Transmembrane</keyword>
<feature type="transmembrane region" description="Helical" evidence="7">
    <location>
        <begin position="154"/>
        <end position="171"/>
    </location>
</feature>
<keyword evidence="10" id="KW-1185">Reference proteome</keyword>
<feature type="transmembrane region" description="Helical" evidence="7">
    <location>
        <begin position="81"/>
        <end position="105"/>
    </location>
</feature>
<dbReference type="GO" id="GO:0005886">
    <property type="term" value="C:plasma membrane"/>
    <property type="evidence" value="ECO:0007669"/>
    <property type="project" value="UniProtKB-SubCell"/>
</dbReference>
<feature type="transmembrane region" description="Helical" evidence="7">
    <location>
        <begin position="177"/>
        <end position="194"/>
    </location>
</feature>
<keyword evidence="7" id="KW-0249">Electron transport</keyword>
<evidence type="ECO:0000256" key="1">
    <source>
        <dbReference type="ARBA" id="ARBA00004141"/>
    </source>
</evidence>
<organism evidence="9 10">
    <name type="scientific">Paracoccus zhejiangensis</name>
    <dbReference type="NCBI Taxonomy" id="1077935"/>
    <lineage>
        <taxon>Bacteria</taxon>
        <taxon>Pseudomonadati</taxon>
        <taxon>Pseudomonadota</taxon>
        <taxon>Alphaproteobacteria</taxon>
        <taxon>Rhodobacterales</taxon>
        <taxon>Paracoccaceae</taxon>
        <taxon>Paracoccus</taxon>
    </lineage>
</organism>
<protein>
    <recommendedName>
        <fullName evidence="7">Protein-methionine-sulfoxide reductase heme-binding subunit MsrQ</fullName>
    </recommendedName>
    <alternativeName>
        <fullName evidence="7">Flavocytochrome MsrQ</fullName>
    </alternativeName>
</protein>
<evidence type="ECO:0000313" key="9">
    <source>
        <dbReference type="EMBL" id="AUH65242.1"/>
    </source>
</evidence>
<dbReference type="InterPro" id="IPR013130">
    <property type="entry name" value="Fe3_Rdtase_TM_dom"/>
</dbReference>
<dbReference type="OrthoDB" id="9788328at2"/>
<keyword evidence="6 7" id="KW-0472">Membrane</keyword>
<dbReference type="PANTHER" id="PTHR36964">
    <property type="entry name" value="PROTEIN-METHIONINE-SULFOXIDE REDUCTASE HEME-BINDING SUBUNIT MSRQ"/>
    <property type="match status" value="1"/>
</dbReference>
<evidence type="ECO:0000256" key="5">
    <source>
        <dbReference type="ARBA" id="ARBA00023004"/>
    </source>
</evidence>
<proteinExistence type="inferred from homology"/>
<dbReference type="RefSeq" id="WP_101753267.1">
    <property type="nucleotide sequence ID" value="NZ_CP025430.1"/>
</dbReference>
<evidence type="ECO:0000313" key="10">
    <source>
        <dbReference type="Proteomes" id="UP000234530"/>
    </source>
</evidence>
<name>A0A2H5F133_9RHOB</name>
<evidence type="ECO:0000256" key="4">
    <source>
        <dbReference type="ARBA" id="ARBA00022989"/>
    </source>
</evidence>
<feature type="transmembrane region" description="Helical" evidence="7">
    <location>
        <begin position="117"/>
        <end position="134"/>
    </location>
</feature>
<accession>A0A2H5F133</accession>
<keyword evidence="7" id="KW-1003">Cell membrane</keyword>
<dbReference type="InterPro" id="IPR022837">
    <property type="entry name" value="MsrQ-like"/>
</dbReference>
<keyword evidence="4 7" id="KW-1133">Transmembrane helix</keyword>
<feature type="transmembrane region" description="Helical" evidence="7">
    <location>
        <begin position="12"/>
        <end position="33"/>
    </location>
</feature>
<dbReference type="AlphaFoldDB" id="A0A2H5F133"/>
<comment type="subunit">
    <text evidence="7">Heterodimer of a catalytic subunit (MsrP) and a heme-binding subunit (MsrQ).</text>
</comment>
<dbReference type="KEGG" id="pzh:CX676_14560"/>
<dbReference type="GO" id="GO:0010181">
    <property type="term" value="F:FMN binding"/>
    <property type="evidence" value="ECO:0007669"/>
    <property type="project" value="UniProtKB-UniRule"/>
</dbReference>
<comment type="similarity">
    <text evidence="7">Belongs to the MsrQ family.</text>
</comment>
<comment type="subcellular location">
    <subcellularLocation>
        <location evidence="7">Cell membrane</location>
        <topology evidence="7">Multi-pass membrane protein</topology>
    </subcellularLocation>
    <subcellularLocation>
        <location evidence="1">Membrane</location>
        <topology evidence="1">Multi-pass membrane protein</topology>
    </subcellularLocation>
</comment>
<dbReference type="GO" id="GO:0030091">
    <property type="term" value="P:protein repair"/>
    <property type="evidence" value="ECO:0007669"/>
    <property type="project" value="UniProtKB-UniRule"/>
</dbReference>
<keyword evidence="7" id="KW-0349">Heme</keyword>
<reference evidence="9 10" key="1">
    <citation type="journal article" date="2013" name="Antonie Van Leeuwenhoek">
        <title>Paracoccus zhejiangensis sp. nov., isolated from activated sludge in wastewater-treatment system.</title>
        <authorList>
            <person name="Wu Z.G."/>
            <person name="Zhang D.F."/>
            <person name="Liu Y.L."/>
            <person name="Wang F."/>
            <person name="Jiang X."/>
            <person name="Li C."/>
            <person name="Li S.P."/>
            <person name="Hong Q."/>
            <person name="Li W.J."/>
        </authorList>
    </citation>
    <scope>NUCLEOTIDE SEQUENCE [LARGE SCALE GENOMIC DNA]</scope>
    <source>
        <strain evidence="9 10">J6</strain>
    </source>
</reference>
<comment type="cofactor">
    <cofactor evidence="7">
        <name>heme b</name>
        <dbReference type="ChEBI" id="CHEBI:60344"/>
    </cofactor>
    <text evidence="7">Binds 1 heme b (iron(II)-protoporphyrin IX) group per subunit.</text>
</comment>
<evidence type="ECO:0000256" key="3">
    <source>
        <dbReference type="ARBA" id="ARBA00022692"/>
    </source>
</evidence>
<dbReference type="Proteomes" id="UP000234530">
    <property type="component" value="Chromosome"/>
</dbReference>
<comment type="cofactor">
    <cofactor evidence="7">
        <name>FMN</name>
        <dbReference type="ChEBI" id="CHEBI:58210"/>
    </cofactor>
    <text evidence="7">Binds 1 FMN per subunit.</text>
</comment>
<feature type="transmembrane region" description="Helical" evidence="7">
    <location>
        <begin position="53"/>
        <end position="69"/>
    </location>
</feature>
<dbReference type="EMBL" id="CP025430">
    <property type="protein sequence ID" value="AUH65242.1"/>
    <property type="molecule type" value="Genomic_DNA"/>
</dbReference>
<sequence length="208" mass="23566">MAQQLNQYLRRIPVWAVWLAGAIPLGLLLWDIFTGGLGVEPVRDIEHRLGRTALYFLIATLAVTPLLRITRISLMRFRRALGLISFSYAVLHVASWISMEMGFLWAQMLTDVVKRPYLIFGMSAFVLLLALAVTSNDLSIRRMGGAGWRRLHKLVYPAVLLVSMHWIWALKLWEPKPLAILGAILLLLAVRIVIPRPLGLKKPRALQN</sequence>
<dbReference type="PANTHER" id="PTHR36964:SF1">
    <property type="entry name" value="PROTEIN-METHIONINE-SULFOXIDE REDUCTASE HEME-BINDING SUBUNIT MSRQ"/>
    <property type="match status" value="1"/>
</dbReference>